<dbReference type="PANTHER" id="PTHR34610">
    <property type="entry name" value="SSL7007 PROTEIN"/>
    <property type="match status" value="1"/>
</dbReference>
<evidence type="ECO:0000259" key="1">
    <source>
        <dbReference type="Pfam" id="PF13470"/>
    </source>
</evidence>
<dbReference type="InterPro" id="IPR029060">
    <property type="entry name" value="PIN-like_dom_sf"/>
</dbReference>
<sequence>MSTKQIKVFLDSSVIISALASKKGGSHKLLAMAEAEVVTAVISDHVINEVLRNIQRKLPDALPLFEKLFETLPFQLVQVTQKEITSACKHINTHDAPVLAAAISGRVDWLVSLDKHFLRLKGEEFGFRVGTPGDFLERLSELLKTE</sequence>
<name>D7CNU3_SYNLT</name>
<organism evidence="2 3">
    <name type="scientific">Syntrophothermus lipocalidus (strain DSM 12680 / TGB-C1)</name>
    <dbReference type="NCBI Taxonomy" id="643648"/>
    <lineage>
        <taxon>Bacteria</taxon>
        <taxon>Bacillati</taxon>
        <taxon>Bacillota</taxon>
        <taxon>Clostridia</taxon>
        <taxon>Eubacteriales</taxon>
        <taxon>Syntrophomonadaceae</taxon>
        <taxon>Syntrophothermus</taxon>
    </lineage>
</organism>
<feature type="domain" description="PIN" evidence="1">
    <location>
        <begin position="7"/>
        <end position="116"/>
    </location>
</feature>
<dbReference type="SUPFAM" id="SSF88723">
    <property type="entry name" value="PIN domain-like"/>
    <property type="match status" value="1"/>
</dbReference>
<dbReference type="NCBIfam" id="TIGR00305">
    <property type="entry name" value="putative toxin-antitoxin system toxin component, PIN family"/>
    <property type="match status" value="1"/>
</dbReference>
<dbReference type="OrthoDB" id="1806926at2"/>
<accession>D7CNU3</accession>
<keyword evidence="3" id="KW-1185">Reference proteome</keyword>
<reference evidence="2 3" key="2">
    <citation type="journal article" date="2010" name="Stand. Genomic Sci.">
        <title>Complete genome sequence of Syntrophothermus lipocalidus type strain (TGB-C1).</title>
        <authorList>
            <person name="Djao O.D."/>
            <person name="Zhang X."/>
            <person name="Lucas S."/>
            <person name="Lapidus A."/>
            <person name="Del Rio T.G."/>
            <person name="Nolan M."/>
            <person name="Tice H."/>
            <person name="Cheng J.F."/>
            <person name="Han C."/>
            <person name="Tapia R."/>
            <person name="Goodwin L."/>
            <person name="Pitluck S."/>
            <person name="Liolios K."/>
            <person name="Ivanova N."/>
            <person name="Mavromatis K."/>
            <person name="Mikhailova N."/>
            <person name="Ovchinnikova G."/>
            <person name="Pati A."/>
            <person name="Brambilla E."/>
            <person name="Chen A."/>
            <person name="Palaniappan K."/>
            <person name="Land M."/>
            <person name="Hauser L."/>
            <person name="Chang Y.J."/>
            <person name="Jeffries C.D."/>
            <person name="Rohde M."/>
            <person name="Sikorski J."/>
            <person name="Spring S."/>
            <person name="Goker M."/>
            <person name="Detter J.C."/>
            <person name="Woyke T."/>
            <person name="Bristow J."/>
            <person name="Eisen J.A."/>
            <person name="Markowitz V."/>
            <person name="Hugenholtz P."/>
            <person name="Kyrpides N.C."/>
            <person name="Klenk H.P."/>
        </authorList>
    </citation>
    <scope>NUCLEOTIDE SEQUENCE [LARGE SCALE GENOMIC DNA]</scope>
    <source>
        <strain evidence="3">DSM 12680 / TGB-C1</strain>
    </source>
</reference>
<reference evidence="3" key="1">
    <citation type="journal article" date="2010" name="Stand. Genomic Sci.">
        <title>Complete genome sequence of Syntrophothermus lipocalidus type strain (TGB-C1T).</title>
        <authorList>
            <consortium name="US DOE Joint Genome Institute (JGI-PGF)"/>
            <person name="Djao O."/>
            <person name="Zhang X."/>
            <person name="Lucas S."/>
            <person name="Lapidus A."/>
            <person name="Glavina Del Rio T."/>
            <person name="Nolan M."/>
            <person name="Tice H."/>
            <person name="Cheng J."/>
            <person name="Han C."/>
            <person name="Tapia R."/>
            <person name="Goodwin L."/>
            <person name="Pitluck S."/>
            <person name="Liolios K."/>
            <person name="Ivanova N."/>
            <person name="Mavromatis K."/>
            <person name="Mikhailova N."/>
            <person name="Ovchinnikova G."/>
            <person name="Pati A."/>
            <person name="Brambilla E."/>
            <person name="Chen A."/>
            <person name="Palaniappan K."/>
            <person name="Land M."/>
            <person name="Hauser L."/>
            <person name="Chang Y."/>
            <person name="Jeffries C."/>
            <person name="Rohde M."/>
            <person name="Sikorski J."/>
            <person name="Spring S."/>
            <person name="Goker M."/>
            <person name="Detter J."/>
            <person name="Woyke T."/>
            <person name="Bristow J."/>
            <person name="Eisen J."/>
            <person name="Markowitz V."/>
            <person name="Hugenholtz P."/>
            <person name="Kyrpides N."/>
            <person name="Klenk H."/>
        </authorList>
    </citation>
    <scope>NUCLEOTIDE SEQUENCE [LARGE SCALE GENOMIC DNA]</scope>
    <source>
        <strain evidence="3">DSM 12680 / TGB-C1</strain>
    </source>
</reference>
<dbReference type="KEGG" id="slp:Slip_1619"/>
<dbReference type="HOGENOM" id="CLU_116617_5_0_9"/>
<protein>
    <submittedName>
        <fullName evidence="2">PilT protein domain protein</fullName>
    </submittedName>
</protein>
<evidence type="ECO:0000313" key="2">
    <source>
        <dbReference type="EMBL" id="ADI02378.1"/>
    </source>
</evidence>
<dbReference type="Gene3D" id="3.40.50.1010">
    <property type="entry name" value="5'-nuclease"/>
    <property type="match status" value="1"/>
</dbReference>
<dbReference type="InterPro" id="IPR002850">
    <property type="entry name" value="PIN_toxin-like"/>
</dbReference>
<dbReference type="AlphaFoldDB" id="D7CNU3"/>
<dbReference type="RefSeq" id="WP_013175780.1">
    <property type="nucleotide sequence ID" value="NC_014220.1"/>
</dbReference>
<gene>
    <name evidence="2" type="ordered locus">Slip_1619</name>
</gene>
<dbReference type="CDD" id="cd09854">
    <property type="entry name" value="PIN_VapC-like"/>
    <property type="match status" value="1"/>
</dbReference>
<dbReference type="Proteomes" id="UP000000378">
    <property type="component" value="Chromosome"/>
</dbReference>
<dbReference type="EMBL" id="CP002048">
    <property type="protein sequence ID" value="ADI02378.1"/>
    <property type="molecule type" value="Genomic_DNA"/>
</dbReference>
<evidence type="ECO:0000313" key="3">
    <source>
        <dbReference type="Proteomes" id="UP000000378"/>
    </source>
</evidence>
<dbReference type="eggNOG" id="COG1569">
    <property type="taxonomic scope" value="Bacteria"/>
</dbReference>
<dbReference type="PANTHER" id="PTHR34610:SF3">
    <property type="entry name" value="SSL7007 PROTEIN"/>
    <property type="match status" value="1"/>
</dbReference>
<proteinExistence type="predicted"/>
<dbReference type="InterPro" id="IPR002716">
    <property type="entry name" value="PIN_dom"/>
</dbReference>
<dbReference type="Pfam" id="PF13470">
    <property type="entry name" value="PIN_3"/>
    <property type="match status" value="1"/>
</dbReference>